<sequence length="95" mass="10611">MTVLSRADLGSCFPISSSVPMLGFIYSVKNKSIHADILERTALNHKVPYSMWSGYNPDLTTCGRWFLSRWSNGSRNVNAFHLLNSSGFRSKGPID</sequence>
<dbReference type="AlphaFoldDB" id="A0AAV4HNN2"/>
<dbReference type="EMBL" id="BMAT01012728">
    <property type="protein sequence ID" value="GFR98190.1"/>
    <property type="molecule type" value="Genomic_DNA"/>
</dbReference>
<accession>A0AAV4HNN2</accession>
<gene>
    <name evidence="1" type="ORF">ElyMa_006343700</name>
</gene>
<keyword evidence="2" id="KW-1185">Reference proteome</keyword>
<evidence type="ECO:0000313" key="1">
    <source>
        <dbReference type="EMBL" id="GFR98190.1"/>
    </source>
</evidence>
<name>A0AAV4HNN2_9GAST</name>
<comment type="caution">
    <text evidence="1">The sequence shown here is derived from an EMBL/GenBank/DDBJ whole genome shotgun (WGS) entry which is preliminary data.</text>
</comment>
<dbReference type="Proteomes" id="UP000762676">
    <property type="component" value="Unassembled WGS sequence"/>
</dbReference>
<organism evidence="1 2">
    <name type="scientific">Elysia marginata</name>
    <dbReference type="NCBI Taxonomy" id="1093978"/>
    <lineage>
        <taxon>Eukaryota</taxon>
        <taxon>Metazoa</taxon>
        <taxon>Spiralia</taxon>
        <taxon>Lophotrochozoa</taxon>
        <taxon>Mollusca</taxon>
        <taxon>Gastropoda</taxon>
        <taxon>Heterobranchia</taxon>
        <taxon>Euthyneura</taxon>
        <taxon>Panpulmonata</taxon>
        <taxon>Sacoglossa</taxon>
        <taxon>Placobranchoidea</taxon>
        <taxon>Plakobranchidae</taxon>
        <taxon>Elysia</taxon>
    </lineage>
</organism>
<reference evidence="1 2" key="1">
    <citation type="journal article" date="2021" name="Elife">
        <title>Chloroplast acquisition without the gene transfer in kleptoplastic sea slugs, Plakobranchus ocellatus.</title>
        <authorList>
            <person name="Maeda T."/>
            <person name="Takahashi S."/>
            <person name="Yoshida T."/>
            <person name="Shimamura S."/>
            <person name="Takaki Y."/>
            <person name="Nagai Y."/>
            <person name="Toyoda A."/>
            <person name="Suzuki Y."/>
            <person name="Arimoto A."/>
            <person name="Ishii H."/>
            <person name="Satoh N."/>
            <person name="Nishiyama T."/>
            <person name="Hasebe M."/>
            <person name="Maruyama T."/>
            <person name="Minagawa J."/>
            <person name="Obokata J."/>
            <person name="Shigenobu S."/>
        </authorList>
    </citation>
    <scope>NUCLEOTIDE SEQUENCE [LARGE SCALE GENOMIC DNA]</scope>
</reference>
<evidence type="ECO:0000313" key="2">
    <source>
        <dbReference type="Proteomes" id="UP000762676"/>
    </source>
</evidence>
<protein>
    <submittedName>
        <fullName evidence="1">Uncharacterized protein</fullName>
    </submittedName>
</protein>
<proteinExistence type="predicted"/>